<accession>A0ABS2GTV9</accession>
<evidence type="ECO:0000313" key="3">
    <source>
        <dbReference type="EMBL" id="MBM6929285.1"/>
    </source>
</evidence>
<dbReference type="Proteomes" id="UP000777002">
    <property type="component" value="Unassembled WGS sequence"/>
</dbReference>
<evidence type="ECO:0000313" key="4">
    <source>
        <dbReference type="Proteomes" id="UP000777002"/>
    </source>
</evidence>
<comment type="caution">
    <text evidence="3">The sequence shown here is derived from an EMBL/GenBank/DDBJ whole genome shotgun (WGS) entry which is preliminary data.</text>
</comment>
<organism evidence="3 4">
    <name type="scientific">Parasutterella secunda</name>
    <dbReference type="NCBI Taxonomy" id="626947"/>
    <lineage>
        <taxon>Bacteria</taxon>
        <taxon>Pseudomonadati</taxon>
        <taxon>Pseudomonadota</taxon>
        <taxon>Betaproteobacteria</taxon>
        <taxon>Burkholderiales</taxon>
        <taxon>Sutterellaceae</taxon>
        <taxon>Parasutterella</taxon>
    </lineage>
</organism>
<evidence type="ECO:0000256" key="2">
    <source>
        <dbReference type="ARBA" id="ARBA00022679"/>
    </source>
</evidence>
<dbReference type="PANTHER" id="PTHR30160">
    <property type="entry name" value="TETRAACYLDISACCHARIDE 4'-KINASE-RELATED"/>
    <property type="match status" value="1"/>
</dbReference>
<keyword evidence="4" id="KW-1185">Reference proteome</keyword>
<dbReference type="EMBL" id="JACJKX010000019">
    <property type="protein sequence ID" value="MBM6929285.1"/>
    <property type="molecule type" value="Genomic_DNA"/>
</dbReference>
<proteinExistence type="predicted"/>
<protein>
    <submittedName>
        <fullName evidence="3">Heptosyltransferase</fullName>
    </submittedName>
</protein>
<keyword evidence="1" id="KW-0328">Glycosyltransferase</keyword>
<dbReference type="Gene3D" id="3.40.50.2000">
    <property type="entry name" value="Glycogen Phosphorylase B"/>
    <property type="match status" value="2"/>
</dbReference>
<dbReference type="InterPro" id="IPR051199">
    <property type="entry name" value="LPS_LOS_Heptosyltrfase"/>
</dbReference>
<dbReference type="InterPro" id="IPR002201">
    <property type="entry name" value="Glyco_trans_9"/>
</dbReference>
<sequence length="313" mass="34345">MNPIVVCRLPNHVGDCCMTLPSLRLLEASGFTPYLVGKRFAEDLMLGMGWRFDPIEGHVSEDLQRLHYLSQQLHNPLGLLFPNSFGSALQFRLAGIRAAGFPTDGRFLLLDQKVSEPEKNIHEVERFFAATLGAIKAWGKEPAFTEPPKDLGLKLITRHTAGAKNLIEKYGIPQKFALIAPIARGVHHGKIKHWTHINCVVKPLRELGIEPIVLPSPDEAEDAKVACPDAKHLPPTNLGTYAALCKEAQLVIANDSGISHVAAAVGARQITLVGVTDPKRTGPWNPNAIVLGEENRWPTEEEVIQTITKVIAK</sequence>
<dbReference type="Pfam" id="PF01075">
    <property type="entry name" value="Glyco_transf_9"/>
    <property type="match status" value="1"/>
</dbReference>
<name>A0ABS2GTV9_9BURK</name>
<evidence type="ECO:0000256" key="1">
    <source>
        <dbReference type="ARBA" id="ARBA00022676"/>
    </source>
</evidence>
<dbReference type="RefSeq" id="WP_205050872.1">
    <property type="nucleotide sequence ID" value="NZ_JACJKX010000019.1"/>
</dbReference>
<reference evidence="3 4" key="1">
    <citation type="journal article" date="2021" name="Sci. Rep.">
        <title>The distribution of antibiotic resistance genes in chicken gut microbiota commensals.</title>
        <authorList>
            <person name="Juricova H."/>
            <person name="Matiasovicova J."/>
            <person name="Kubasova T."/>
            <person name="Cejkova D."/>
            <person name="Rychlik I."/>
        </authorList>
    </citation>
    <scope>NUCLEOTIDE SEQUENCE [LARGE SCALE GENOMIC DNA]</scope>
    <source>
        <strain evidence="3 4">An562</strain>
    </source>
</reference>
<gene>
    <name evidence="3" type="ORF">H5985_08405</name>
</gene>
<keyword evidence="2" id="KW-0808">Transferase</keyword>
<dbReference type="PANTHER" id="PTHR30160:SF1">
    <property type="entry name" value="LIPOPOLYSACCHARIDE 1,2-N-ACETYLGLUCOSAMINETRANSFERASE-RELATED"/>
    <property type="match status" value="1"/>
</dbReference>
<dbReference type="SUPFAM" id="SSF53756">
    <property type="entry name" value="UDP-Glycosyltransferase/glycogen phosphorylase"/>
    <property type="match status" value="1"/>
</dbReference>